<organism evidence="2">
    <name type="scientific">uncultured Dysgonomonas sp</name>
    <dbReference type="NCBI Taxonomy" id="206096"/>
    <lineage>
        <taxon>Bacteria</taxon>
        <taxon>Pseudomonadati</taxon>
        <taxon>Bacteroidota</taxon>
        <taxon>Bacteroidia</taxon>
        <taxon>Bacteroidales</taxon>
        <taxon>Dysgonomonadaceae</taxon>
        <taxon>Dysgonomonas</taxon>
        <taxon>environmental samples</taxon>
    </lineage>
</organism>
<evidence type="ECO:0000313" key="2">
    <source>
        <dbReference type="EMBL" id="SBW03101.1"/>
    </source>
</evidence>
<gene>
    <name evidence="2" type="ORF">KL86DYS2_12376</name>
</gene>
<reference evidence="2" key="1">
    <citation type="submission" date="2016-04" db="EMBL/GenBank/DDBJ databases">
        <authorList>
            <person name="Evans L.H."/>
            <person name="Alamgir A."/>
            <person name="Owens N."/>
            <person name="Weber N.D."/>
            <person name="Virtaneva K."/>
            <person name="Barbian K."/>
            <person name="Babar A."/>
            <person name="Rosenke K."/>
        </authorList>
    </citation>
    <scope>NUCLEOTIDE SEQUENCE</scope>
    <source>
        <strain evidence="2">86-2</strain>
    </source>
</reference>
<dbReference type="AlphaFoldDB" id="A0A212JUH2"/>
<evidence type="ECO:0000256" key="1">
    <source>
        <dbReference type="SAM" id="MobiDB-lite"/>
    </source>
</evidence>
<sequence length="78" mass="9264">MSVQQTTPKAGRRTAMKRTERQTPEDTLRRIIEEHKKDMGETVWLKIDDRTHIEVAASLTEDERNKRVENYLENIGRR</sequence>
<feature type="region of interest" description="Disordered" evidence="1">
    <location>
        <begin position="1"/>
        <end position="27"/>
    </location>
</feature>
<accession>A0A212JUH2</accession>
<feature type="compositionally biased region" description="Basic and acidic residues" evidence="1">
    <location>
        <begin position="17"/>
        <end position="27"/>
    </location>
</feature>
<dbReference type="EMBL" id="FLUL01000001">
    <property type="protein sequence ID" value="SBW03101.1"/>
    <property type="molecule type" value="Genomic_DNA"/>
</dbReference>
<name>A0A212JUH2_9BACT</name>
<protein>
    <submittedName>
        <fullName evidence="2">Uncharacterized protein</fullName>
    </submittedName>
</protein>
<proteinExistence type="predicted"/>
<dbReference type="RefSeq" id="WP_135105404.1">
    <property type="nucleotide sequence ID" value="NZ_CABTJG010000013.1"/>
</dbReference>